<organism evidence="2 3">
    <name type="scientific">Mesitornis unicolor</name>
    <name type="common">brown roatelo</name>
    <dbReference type="NCBI Taxonomy" id="54374"/>
    <lineage>
        <taxon>Eukaryota</taxon>
        <taxon>Metazoa</taxon>
        <taxon>Chordata</taxon>
        <taxon>Craniata</taxon>
        <taxon>Vertebrata</taxon>
        <taxon>Euteleostomi</taxon>
        <taxon>Archelosauria</taxon>
        <taxon>Archosauria</taxon>
        <taxon>Dinosauria</taxon>
        <taxon>Saurischia</taxon>
        <taxon>Theropoda</taxon>
        <taxon>Coelurosauria</taxon>
        <taxon>Aves</taxon>
        <taxon>Neognathae</taxon>
        <taxon>Neoaves</taxon>
        <taxon>Columbimorphae</taxon>
        <taxon>Mesitornithiformes</taxon>
        <taxon>Mesitornithidae</taxon>
        <taxon>Mesitornis</taxon>
    </lineage>
</organism>
<gene>
    <name evidence="2" type="ORF">N332_10810</name>
</gene>
<evidence type="ECO:0000313" key="3">
    <source>
        <dbReference type="Proteomes" id="UP000053369"/>
    </source>
</evidence>
<reference evidence="2 3" key="1">
    <citation type="submission" date="2014-04" db="EMBL/GenBank/DDBJ databases">
        <title>Genome evolution of avian class.</title>
        <authorList>
            <person name="Zhang G."/>
            <person name="Li C."/>
        </authorList>
    </citation>
    <scope>NUCLEOTIDE SEQUENCE [LARGE SCALE GENOMIC DNA]</scope>
    <source>
        <strain evidence="2">BGI_N332</strain>
    </source>
</reference>
<sequence length="166" mass="15971">GTRLGSRQAGAEDACEPSASSLSCPSVGECLPGSGCATGDCAMRTCCTVESEAPGTAAGLATEKKVPSLTGPAPGTLPGARGELIEVVAGRDSSPVAPLPEPCLKAPSKDTGSVPAPAKHVAFVEPAVDAGEAELPSQGSTGTSPGAVPQPGGGKAPKQPQGGTAD</sequence>
<dbReference type="Proteomes" id="UP000053369">
    <property type="component" value="Unassembled WGS sequence"/>
</dbReference>
<accession>A0A091R1A5</accession>
<evidence type="ECO:0000313" key="2">
    <source>
        <dbReference type="EMBL" id="KFQ32979.1"/>
    </source>
</evidence>
<dbReference type="AlphaFoldDB" id="A0A091R1A5"/>
<protein>
    <submittedName>
        <fullName evidence="2">Uncharacterized protein</fullName>
    </submittedName>
</protein>
<dbReference type="EMBL" id="KK807237">
    <property type="protein sequence ID" value="KFQ32979.1"/>
    <property type="molecule type" value="Genomic_DNA"/>
</dbReference>
<feature type="non-terminal residue" evidence="2">
    <location>
        <position position="1"/>
    </location>
</feature>
<proteinExistence type="predicted"/>
<evidence type="ECO:0000256" key="1">
    <source>
        <dbReference type="SAM" id="MobiDB-lite"/>
    </source>
</evidence>
<keyword evidence="3" id="KW-1185">Reference proteome</keyword>
<feature type="non-terminal residue" evidence="2">
    <location>
        <position position="166"/>
    </location>
</feature>
<feature type="region of interest" description="Disordered" evidence="1">
    <location>
        <begin position="1"/>
        <end position="25"/>
    </location>
</feature>
<name>A0A091R1A5_9AVES</name>
<feature type="compositionally biased region" description="Low complexity" evidence="1">
    <location>
        <begin position="145"/>
        <end position="166"/>
    </location>
</feature>
<feature type="region of interest" description="Disordered" evidence="1">
    <location>
        <begin position="91"/>
        <end position="166"/>
    </location>
</feature>